<protein>
    <submittedName>
        <fullName evidence="2">Benzoate/H(+) symporter BenE family transporter</fullName>
    </submittedName>
</protein>
<dbReference type="EMBL" id="JAMDMX010000067">
    <property type="protein sequence ID" value="MCY9695299.1"/>
    <property type="molecule type" value="Genomic_DNA"/>
</dbReference>
<dbReference type="RefSeq" id="WP_268616690.1">
    <property type="nucleotide sequence ID" value="NZ_JAMDMX010000067.1"/>
</dbReference>
<feature type="transmembrane region" description="Helical" evidence="1">
    <location>
        <begin position="41"/>
        <end position="61"/>
    </location>
</feature>
<dbReference type="Proteomes" id="UP001527099">
    <property type="component" value="Unassembled WGS sequence"/>
</dbReference>
<feature type="transmembrane region" description="Helical" evidence="1">
    <location>
        <begin position="348"/>
        <end position="381"/>
    </location>
</feature>
<feature type="transmembrane region" description="Helical" evidence="1">
    <location>
        <begin position="169"/>
        <end position="189"/>
    </location>
</feature>
<evidence type="ECO:0000313" key="3">
    <source>
        <dbReference type="Proteomes" id="UP001527099"/>
    </source>
</evidence>
<feature type="transmembrane region" description="Helical" evidence="1">
    <location>
        <begin position="209"/>
        <end position="233"/>
    </location>
</feature>
<dbReference type="PANTHER" id="PTHR30199">
    <property type="entry name" value="MFS FAMILY TRANSPORTER, PREDICTED SUBSTRATE BENZOATE"/>
    <property type="match status" value="1"/>
</dbReference>
<keyword evidence="1" id="KW-1133">Transmembrane helix</keyword>
<dbReference type="InterPro" id="IPR004711">
    <property type="entry name" value="Benzoate_Transporter"/>
</dbReference>
<evidence type="ECO:0000313" key="2">
    <source>
        <dbReference type="EMBL" id="MCY9695299.1"/>
    </source>
</evidence>
<dbReference type="PANTHER" id="PTHR30199:SF0">
    <property type="entry name" value="INNER MEMBRANE PROTEIN YDCO"/>
    <property type="match status" value="1"/>
</dbReference>
<accession>A0ABT4GGI6</accession>
<keyword evidence="3" id="KW-1185">Reference proteome</keyword>
<proteinExistence type="predicted"/>
<dbReference type="Pfam" id="PF03594">
    <property type="entry name" value="BenE"/>
    <property type="match status" value="1"/>
</dbReference>
<organism evidence="2 3">
    <name type="scientific">Paenibacillus alginolyticus</name>
    <dbReference type="NCBI Taxonomy" id="59839"/>
    <lineage>
        <taxon>Bacteria</taxon>
        <taxon>Bacillati</taxon>
        <taxon>Bacillota</taxon>
        <taxon>Bacilli</taxon>
        <taxon>Bacillales</taxon>
        <taxon>Paenibacillaceae</taxon>
        <taxon>Paenibacillus</taxon>
    </lineage>
</organism>
<feature type="transmembrane region" description="Helical" evidence="1">
    <location>
        <begin position="245"/>
        <end position="266"/>
    </location>
</feature>
<feature type="transmembrane region" description="Helical" evidence="1">
    <location>
        <begin position="145"/>
        <end position="162"/>
    </location>
</feature>
<reference evidence="2 3" key="1">
    <citation type="submission" date="2022-05" db="EMBL/GenBank/DDBJ databases">
        <title>Genome Sequencing of Bee-Associated Microbes.</title>
        <authorList>
            <person name="Dunlap C."/>
        </authorList>
    </citation>
    <scope>NUCLEOTIDE SEQUENCE [LARGE SCALE GENOMIC DNA]</scope>
    <source>
        <strain evidence="2 3">NRRL B-14421</strain>
    </source>
</reference>
<name>A0ABT4GGI6_9BACL</name>
<sequence>MSALNTQNLSTGVMSSLMACTGGAIMIINCAETAGFSRSHLISWLFCVYCLGGILNLVLTWKYKIPFAGAHSITAVAFLSTVVDQFTLNELAGGFIMAGGLIAVFGFTGLFSKALDFIPKPFIDAMLAGLVLQYVVNIIPALKDSPLIGGMAILGFFIAPKISKSIPPLLGVILFGVLGLVIGHDFQAVPEAAEFALPQIIIPSFTMHSFFSIAIPIAVLILTNDIAVALAALKKNDYQPPVNQTLVISGIGTLIAGFFGGHAVNIGGMMTALCSSKEAGPKENRIGAALVSGALVTLFGLFAWKVIVIIEMLPSAFITMLSGFALLAVLLNSMQAAFSESSYRYSTLFAFLIAISNVSFIGVSSPVWSLLVGILSAQIFGEGKFNKRIVRGEQT</sequence>
<keyword evidence="1" id="KW-0472">Membrane</keyword>
<comment type="caution">
    <text evidence="2">The sequence shown here is derived from an EMBL/GenBank/DDBJ whole genome shotgun (WGS) entry which is preliminary data.</text>
</comment>
<keyword evidence="1" id="KW-0812">Transmembrane</keyword>
<feature type="transmembrane region" description="Helical" evidence="1">
    <location>
        <begin position="316"/>
        <end position="336"/>
    </location>
</feature>
<feature type="transmembrane region" description="Helical" evidence="1">
    <location>
        <begin position="286"/>
        <end position="304"/>
    </location>
</feature>
<evidence type="ECO:0000256" key="1">
    <source>
        <dbReference type="SAM" id="Phobius"/>
    </source>
</evidence>
<gene>
    <name evidence="2" type="ORF">M5X19_20685</name>
</gene>
<feature type="transmembrane region" description="Helical" evidence="1">
    <location>
        <begin position="91"/>
        <end position="110"/>
    </location>
</feature>
<feature type="transmembrane region" description="Helical" evidence="1">
    <location>
        <begin position="12"/>
        <end position="29"/>
    </location>
</feature>